<reference evidence="2 3" key="1">
    <citation type="submission" date="2018-07" db="EMBL/GenBank/DDBJ databases">
        <title>A high quality draft genome assembly of the barn swallow (H. rustica rustica).</title>
        <authorList>
            <person name="Formenti G."/>
            <person name="Chiara M."/>
            <person name="Poveda L."/>
            <person name="Francoijs K.-J."/>
            <person name="Bonisoli-Alquati A."/>
            <person name="Canova L."/>
            <person name="Gianfranceschi L."/>
            <person name="Horner D.S."/>
            <person name="Saino N."/>
        </authorList>
    </citation>
    <scope>NUCLEOTIDE SEQUENCE [LARGE SCALE GENOMIC DNA]</scope>
    <source>
        <strain evidence="2">Chelidonia</strain>
        <tissue evidence="2">Blood</tissue>
    </source>
</reference>
<feature type="region of interest" description="Disordered" evidence="1">
    <location>
        <begin position="1"/>
        <end position="46"/>
    </location>
</feature>
<dbReference type="Proteomes" id="UP000269221">
    <property type="component" value="Unassembled WGS sequence"/>
</dbReference>
<dbReference type="EMBL" id="QRBI01000103">
    <property type="protein sequence ID" value="RMC16325.1"/>
    <property type="molecule type" value="Genomic_DNA"/>
</dbReference>
<evidence type="ECO:0000313" key="2">
    <source>
        <dbReference type="EMBL" id="RMC16325.1"/>
    </source>
</evidence>
<feature type="compositionally biased region" description="Acidic residues" evidence="1">
    <location>
        <begin position="25"/>
        <end position="37"/>
    </location>
</feature>
<feature type="compositionally biased region" description="Basic residues" evidence="1">
    <location>
        <begin position="1"/>
        <end position="14"/>
    </location>
</feature>
<proteinExistence type="predicted"/>
<accession>A0A3M0KT80</accession>
<gene>
    <name evidence="2" type="ORF">DUI87_06652</name>
</gene>
<evidence type="ECO:0000313" key="3">
    <source>
        <dbReference type="Proteomes" id="UP000269221"/>
    </source>
</evidence>
<name>A0A3M0KT80_HIRRU</name>
<feature type="compositionally biased region" description="Basic and acidic residues" evidence="1">
    <location>
        <begin position="15"/>
        <end position="24"/>
    </location>
</feature>
<organism evidence="2 3">
    <name type="scientific">Hirundo rustica rustica</name>
    <dbReference type="NCBI Taxonomy" id="333673"/>
    <lineage>
        <taxon>Eukaryota</taxon>
        <taxon>Metazoa</taxon>
        <taxon>Chordata</taxon>
        <taxon>Craniata</taxon>
        <taxon>Vertebrata</taxon>
        <taxon>Euteleostomi</taxon>
        <taxon>Archelosauria</taxon>
        <taxon>Archosauria</taxon>
        <taxon>Dinosauria</taxon>
        <taxon>Saurischia</taxon>
        <taxon>Theropoda</taxon>
        <taxon>Coelurosauria</taxon>
        <taxon>Aves</taxon>
        <taxon>Neognathae</taxon>
        <taxon>Neoaves</taxon>
        <taxon>Telluraves</taxon>
        <taxon>Australaves</taxon>
        <taxon>Passeriformes</taxon>
        <taxon>Sylvioidea</taxon>
        <taxon>Hirundinidae</taxon>
        <taxon>Hirundo</taxon>
    </lineage>
</organism>
<evidence type="ECO:0000256" key="1">
    <source>
        <dbReference type="SAM" id="MobiDB-lite"/>
    </source>
</evidence>
<comment type="caution">
    <text evidence="2">The sequence shown here is derived from an EMBL/GenBank/DDBJ whole genome shotgun (WGS) entry which is preliminary data.</text>
</comment>
<dbReference type="AlphaFoldDB" id="A0A3M0KT80"/>
<protein>
    <submittedName>
        <fullName evidence="2">Uncharacterized protein</fullName>
    </submittedName>
</protein>
<sequence length="81" mass="9635">MKKKKMKKMKKERKKREEEEMKKEEEEDEEDEEDEGLGQDPKPSILTHYILKPQNLSFQNSSTPWAVLKNRAVKTCLQELA</sequence>
<keyword evidence="3" id="KW-1185">Reference proteome</keyword>